<dbReference type="GeneID" id="96598692"/>
<protein>
    <submittedName>
        <fullName evidence="1">Uncharacterized protein</fullName>
    </submittedName>
</protein>
<proteinExistence type="predicted"/>
<accession>A0A0K9FEF4</accession>
<dbReference type="Proteomes" id="UP000037326">
    <property type="component" value="Unassembled WGS sequence"/>
</dbReference>
<evidence type="ECO:0000313" key="1">
    <source>
        <dbReference type="EMBL" id="KMY32558.1"/>
    </source>
</evidence>
<sequence>MKKVLISLLAVVVLVGVIYFVFNLKPPKPTITIENNTVEVAQGSYCWGGLINVQCVDKISPPDIIKHQKLKPVVVSPGAELKIEFNRKPLENTLSASMWFNKNEMENIRLNDNVLLVPKEKGVYIYSVSAHWEKGSSSYDFVIEVK</sequence>
<organism evidence="1 2">
    <name type="scientific">Lysinibacillus xylanilyticus</name>
    <dbReference type="NCBI Taxonomy" id="582475"/>
    <lineage>
        <taxon>Bacteria</taxon>
        <taxon>Bacillati</taxon>
        <taxon>Bacillota</taxon>
        <taxon>Bacilli</taxon>
        <taxon>Bacillales</taxon>
        <taxon>Bacillaceae</taxon>
        <taxon>Lysinibacillus</taxon>
    </lineage>
</organism>
<dbReference type="AlphaFoldDB" id="A0A0K9FEF4"/>
<reference evidence="2" key="1">
    <citation type="submission" date="2015-07" db="EMBL/GenBank/DDBJ databases">
        <authorList>
            <consortium name="Consortium for Microbial Forensics and Genomics (microFORGE)"/>
            <person name="Knight B.M."/>
            <person name="Roberts D.P."/>
            <person name="Lin D."/>
            <person name="Hari K."/>
            <person name="Fletcher J."/>
            <person name="Melcher U."/>
            <person name="Blagden T."/>
            <person name="Winegar R.A."/>
        </authorList>
    </citation>
    <scope>NUCLEOTIDE SEQUENCE [LARGE SCALE GENOMIC DNA]</scope>
    <source>
        <strain evidence="2">DSM 23493</strain>
    </source>
</reference>
<dbReference type="RefSeq" id="WP_049665917.1">
    <property type="nucleotide sequence ID" value="NZ_LFXJ01000005.1"/>
</dbReference>
<evidence type="ECO:0000313" key="2">
    <source>
        <dbReference type="Proteomes" id="UP000037326"/>
    </source>
</evidence>
<gene>
    <name evidence="1" type="ORF">ACZ11_10610</name>
</gene>
<name>A0A0K9FEF4_9BACI</name>
<dbReference type="OrthoDB" id="1797983at2"/>
<dbReference type="PATRIC" id="fig|582475.4.peg.1716"/>
<comment type="caution">
    <text evidence="1">The sequence shown here is derived from an EMBL/GenBank/DDBJ whole genome shotgun (WGS) entry which is preliminary data.</text>
</comment>
<dbReference type="EMBL" id="LFXJ01000005">
    <property type="protein sequence ID" value="KMY32558.1"/>
    <property type="molecule type" value="Genomic_DNA"/>
</dbReference>